<feature type="transmembrane region" description="Helical" evidence="1">
    <location>
        <begin position="169"/>
        <end position="189"/>
    </location>
</feature>
<dbReference type="EMBL" id="CAKOGP040001446">
    <property type="protein sequence ID" value="CAJ1945641.1"/>
    <property type="molecule type" value="Genomic_DNA"/>
</dbReference>
<keyword evidence="1" id="KW-0812">Transmembrane</keyword>
<organism evidence="2 3">
    <name type="scientific">Cylindrotheca closterium</name>
    <dbReference type="NCBI Taxonomy" id="2856"/>
    <lineage>
        <taxon>Eukaryota</taxon>
        <taxon>Sar</taxon>
        <taxon>Stramenopiles</taxon>
        <taxon>Ochrophyta</taxon>
        <taxon>Bacillariophyta</taxon>
        <taxon>Bacillariophyceae</taxon>
        <taxon>Bacillariophycidae</taxon>
        <taxon>Bacillariales</taxon>
        <taxon>Bacillariaceae</taxon>
        <taxon>Cylindrotheca</taxon>
    </lineage>
</organism>
<dbReference type="Proteomes" id="UP001295423">
    <property type="component" value="Unassembled WGS sequence"/>
</dbReference>
<feature type="transmembrane region" description="Helical" evidence="1">
    <location>
        <begin position="209"/>
        <end position="227"/>
    </location>
</feature>
<name>A0AAD2FMF2_9STRA</name>
<proteinExistence type="predicted"/>
<reference evidence="2" key="1">
    <citation type="submission" date="2023-08" db="EMBL/GenBank/DDBJ databases">
        <authorList>
            <person name="Audoor S."/>
            <person name="Bilcke G."/>
        </authorList>
    </citation>
    <scope>NUCLEOTIDE SEQUENCE</scope>
</reference>
<keyword evidence="1" id="KW-0472">Membrane</keyword>
<comment type="caution">
    <text evidence="2">The sequence shown here is derived from an EMBL/GenBank/DDBJ whole genome shotgun (WGS) entry which is preliminary data.</text>
</comment>
<feature type="transmembrane region" description="Helical" evidence="1">
    <location>
        <begin position="263"/>
        <end position="282"/>
    </location>
</feature>
<evidence type="ECO:0000256" key="1">
    <source>
        <dbReference type="SAM" id="Phobius"/>
    </source>
</evidence>
<sequence>MEKALVLLAFTIAATEGFISHHSLVSRNLNVRSLSADPDEKTGVFADDVQQEAREVLQKVGWASPIDDGEMTSEDPFVKQIDAAILADYGFGLDDLLNPAKVVNLERDLFNLRIELASLTGNDDLDVAGLSTEECDGGGGGEEAEKIRAKISKKETDLAIERRSVFRDWLKNIFVGQAVISLGVSYIMATNPSVLFGGFSWFYSYNMDISIQVLGYWFWWLFIVPSLRSRRPSGAEKRALDIAFLGTPLISIIAPVATKDTGLIWLANFLVVSGAYGFAFLVDNDDDETQDKSNQPEWLKFIYKSLDFGSGRERGARK</sequence>
<protein>
    <submittedName>
        <fullName evidence="2">Uncharacterized protein</fullName>
    </submittedName>
</protein>
<evidence type="ECO:0000313" key="3">
    <source>
        <dbReference type="Proteomes" id="UP001295423"/>
    </source>
</evidence>
<keyword evidence="3" id="KW-1185">Reference proteome</keyword>
<accession>A0AAD2FMF2</accession>
<keyword evidence="1" id="KW-1133">Transmembrane helix</keyword>
<dbReference type="AlphaFoldDB" id="A0AAD2FMF2"/>
<evidence type="ECO:0000313" key="2">
    <source>
        <dbReference type="EMBL" id="CAJ1945641.1"/>
    </source>
</evidence>
<feature type="transmembrane region" description="Helical" evidence="1">
    <location>
        <begin position="239"/>
        <end position="257"/>
    </location>
</feature>
<gene>
    <name evidence="2" type="ORF">CYCCA115_LOCUS9785</name>
</gene>